<dbReference type="EMBL" id="RKIO01000002">
    <property type="protein sequence ID" value="RSC14392.1"/>
    <property type="molecule type" value="Genomic_DNA"/>
</dbReference>
<protein>
    <recommendedName>
        <fullName evidence="3">FCD domain-containing protein</fullName>
    </recommendedName>
</protein>
<comment type="caution">
    <text evidence="1">The sequence shown here is derived from an EMBL/GenBank/DDBJ whole genome shotgun (WGS) entry which is preliminary data.</text>
</comment>
<evidence type="ECO:0008006" key="3">
    <source>
        <dbReference type="Google" id="ProtNLM"/>
    </source>
</evidence>
<dbReference type="Proteomes" id="UP000272140">
    <property type="component" value="Unassembled WGS sequence"/>
</dbReference>
<evidence type="ECO:0000313" key="2">
    <source>
        <dbReference type="Proteomes" id="UP000272140"/>
    </source>
</evidence>
<organism evidence="1 2">
    <name type="scientific">Burkholderia cenocepacia</name>
    <dbReference type="NCBI Taxonomy" id="95486"/>
    <lineage>
        <taxon>Bacteria</taxon>
        <taxon>Pseudomonadati</taxon>
        <taxon>Pseudomonadota</taxon>
        <taxon>Betaproteobacteria</taxon>
        <taxon>Burkholderiales</taxon>
        <taxon>Burkholderiaceae</taxon>
        <taxon>Burkholderia</taxon>
        <taxon>Burkholderia cepacia complex</taxon>
    </lineage>
</organism>
<dbReference type="AlphaFoldDB" id="A0A3R9IAW0"/>
<accession>A0A3R9IAW0</accession>
<proteinExistence type="predicted"/>
<name>A0A3R9IAW0_9BURK</name>
<gene>
    <name evidence="1" type="ORF">EGT41_14330</name>
</gene>
<sequence length="78" mass="8629">MYEAICAHRPEEARTAMQTHIGCVRSHFERERRTVRLVGSALVPAGAATGRASRITHHEPPCMTHVAAVRRGMRGPLD</sequence>
<reference evidence="2" key="1">
    <citation type="submission" date="2018-11" db="EMBL/GenBank/DDBJ databases">
        <title>FDA dAtabase for Regulatory Grade micrObial Sequences (FDA-ARGOS): Supporting development and validation of Infectious Disease Dx tests.</title>
        <authorList>
            <person name="Goldberg B."/>
            <person name="Campos J."/>
            <person name="Tallon L."/>
            <person name="Sadzewicz L."/>
            <person name="Zhao X."/>
            <person name="Vavikolanu K."/>
            <person name="Mehta A."/>
            <person name="Aluvathingal J."/>
            <person name="Nadendla S."/>
            <person name="Geyer C."/>
            <person name="Nandy P."/>
            <person name="Yan Y."/>
            <person name="Sichtig H."/>
        </authorList>
    </citation>
    <scope>NUCLEOTIDE SEQUENCE [LARGE SCALE GENOMIC DNA]</scope>
    <source>
        <strain evidence="2">FDAARGOS_544</strain>
    </source>
</reference>
<evidence type="ECO:0000313" key="1">
    <source>
        <dbReference type="EMBL" id="RSC14392.1"/>
    </source>
</evidence>